<dbReference type="PROSITE" id="PS50106">
    <property type="entry name" value="PDZ"/>
    <property type="match status" value="1"/>
</dbReference>
<keyword evidence="3" id="KW-0378">Hydrolase</keyword>
<evidence type="ECO:0000313" key="9">
    <source>
        <dbReference type="Proteomes" id="UP000248066"/>
    </source>
</evidence>
<dbReference type="GO" id="GO:0004252">
    <property type="term" value="F:serine-type endopeptidase activity"/>
    <property type="evidence" value="ECO:0007669"/>
    <property type="project" value="InterPro"/>
</dbReference>
<sequence length="410" mass="43562">MGYYDSHTQTRSKRDKTSGRKTGLASFAGAMMGALIVVFSIPVLANNGFLPYDVVPKTAGGDQEALEAIAEGEADIPDLQGVNVAVTSEVIEAVERVNDAVVGVVNSRRSSGGGLFEGGAEGTGSGVVYKVEGDRAFIVTNQHVIENAEEIDVTLSDGSRIPAELVGEDALTDLAVIEVDAEKIETVAEFGNSDTLRAGEPAIAIGNPLSFEGSVTLGIISAIERSIPVDTNRDGRPDWNAEVLQTDAAINPGNSGGALVNIEGQVIGINSMKIAQNAVEGIGFSIPTAIAMPVIEDLEQYGEVRRPQLGVFIRSLQEIPSYHWHQTLGLPEDIAGGIYVADTEPGSPAAEAGLREGDVITVVDGEEMRDIHDLRKYLFTEKSIGDTVDVTFYRDGTEQTVEMTLQEQQM</sequence>
<dbReference type="Pfam" id="PF13365">
    <property type="entry name" value="Trypsin_2"/>
    <property type="match status" value="1"/>
</dbReference>
<dbReference type="Proteomes" id="UP000248066">
    <property type="component" value="Unassembled WGS sequence"/>
</dbReference>
<dbReference type="PANTHER" id="PTHR43343">
    <property type="entry name" value="PEPTIDASE S12"/>
    <property type="match status" value="1"/>
</dbReference>
<proteinExistence type="inferred from homology"/>
<dbReference type="OrthoDB" id="9758917at2"/>
<evidence type="ECO:0000313" key="8">
    <source>
        <dbReference type="EMBL" id="PYZ96224.1"/>
    </source>
</evidence>
<dbReference type="SMART" id="SM00228">
    <property type="entry name" value="PDZ"/>
    <property type="match status" value="1"/>
</dbReference>
<keyword evidence="6" id="KW-0812">Transmembrane</keyword>
<dbReference type="Pfam" id="PF13180">
    <property type="entry name" value="PDZ_2"/>
    <property type="match status" value="1"/>
</dbReference>
<dbReference type="CDD" id="cd06781">
    <property type="entry name" value="cpPDZ_BsHtra-like"/>
    <property type="match status" value="1"/>
</dbReference>
<dbReference type="SUPFAM" id="SSF50156">
    <property type="entry name" value="PDZ domain-like"/>
    <property type="match status" value="1"/>
</dbReference>
<evidence type="ECO:0000256" key="1">
    <source>
        <dbReference type="ARBA" id="ARBA00010541"/>
    </source>
</evidence>
<evidence type="ECO:0000256" key="3">
    <source>
        <dbReference type="ARBA" id="ARBA00022801"/>
    </source>
</evidence>
<keyword evidence="4" id="KW-0720">Serine protease</keyword>
<feature type="region of interest" description="Disordered" evidence="5">
    <location>
        <begin position="1"/>
        <end position="20"/>
    </location>
</feature>
<dbReference type="InterPro" id="IPR001478">
    <property type="entry name" value="PDZ"/>
</dbReference>
<comment type="similarity">
    <text evidence="1">Belongs to the peptidase S1C family.</text>
</comment>
<dbReference type="InterPro" id="IPR009003">
    <property type="entry name" value="Peptidase_S1_PA"/>
</dbReference>
<dbReference type="PRINTS" id="PR00834">
    <property type="entry name" value="PROTEASES2C"/>
</dbReference>
<dbReference type="EMBL" id="PDOF01000003">
    <property type="protein sequence ID" value="PYZ96224.1"/>
    <property type="molecule type" value="Genomic_DNA"/>
</dbReference>
<dbReference type="AlphaFoldDB" id="A0A2W0H343"/>
<evidence type="ECO:0000256" key="5">
    <source>
        <dbReference type="SAM" id="MobiDB-lite"/>
    </source>
</evidence>
<keyword evidence="6" id="KW-1133">Transmembrane helix</keyword>
<dbReference type="GO" id="GO:0006508">
    <property type="term" value="P:proteolysis"/>
    <property type="evidence" value="ECO:0007669"/>
    <property type="project" value="UniProtKB-KW"/>
</dbReference>
<reference evidence="8 9" key="1">
    <citation type="submission" date="2017-10" db="EMBL/GenBank/DDBJ databases">
        <title>Bacillus sp. nov., a halophilic bacterium isolated from a Yangshapao Lake.</title>
        <authorList>
            <person name="Wang H."/>
        </authorList>
    </citation>
    <scope>NUCLEOTIDE SEQUENCE [LARGE SCALE GENOMIC DNA]</scope>
    <source>
        <strain evidence="8 9">YSP-3</strain>
    </source>
</reference>
<protein>
    <submittedName>
        <fullName evidence="8">Serine protease</fullName>
    </submittedName>
</protein>
<keyword evidence="9" id="KW-1185">Reference proteome</keyword>
<organism evidence="8 9">
    <name type="scientific">Alteribacter lacisalsi</name>
    <dbReference type="NCBI Taxonomy" id="2045244"/>
    <lineage>
        <taxon>Bacteria</taxon>
        <taxon>Bacillati</taxon>
        <taxon>Bacillota</taxon>
        <taxon>Bacilli</taxon>
        <taxon>Bacillales</taxon>
        <taxon>Bacillaceae</taxon>
        <taxon>Alteribacter</taxon>
    </lineage>
</organism>
<dbReference type="Gene3D" id="2.40.10.10">
    <property type="entry name" value="Trypsin-like serine proteases"/>
    <property type="match status" value="2"/>
</dbReference>
<dbReference type="InterPro" id="IPR036034">
    <property type="entry name" value="PDZ_sf"/>
</dbReference>
<feature type="transmembrane region" description="Helical" evidence="6">
    <location>
        <begin position="23"/>
        <end position="45"/>
    </location>
</feature>
<dbReference type="SUPFAM" id="SSF50494">
    <property type="entry name" value="Trypsin-like serine proteases"/>
    <property type="match status" value="1"/>
</dbReference>
<evidence type="ECO:0000259" key="7">
    <source>
        <dbReference type="PROSITE" id="PS50106"/>
    </source>
</evidence>
<accession>A0A2W0H343</accession>
<evidence type="ECO:0000256" key="6">
    <source>
        <dbReference type="SAM" id="Phobius"/>
    </source>
</evidence>
<dbReference type="PANTHER" id="PTHR43343:SF3">
    <property type="entry name" value="PROTEASE DO-LIKE 8, CHLOROPLASTIC"/>
    <property type="match status" value="1"/>
</dbReference>
<keyword evidence="2 8" id="KW-0645">Protease</keyword>
<dbReference type="InterPro" id="IPR051201">
    <property type="entry name" value="Chloro_Bact_Ser_Proteases"/>
</dbReference>
<name>A0A2W0H343_9BACI</name>
<dbReference type="Gene3D" id="2.30.42.10">
    <property type="match status" value="1"/>
</dbReference>
<evidence type="ECO:0000256" key="4">
    <source>
        <dbReference type="ARBA" id="ARBA00022825"/>
    </source>
</evidence>
<comment type="caution">
    <text evidence="8">The sequence shown here is derived from an EMBL/GenBank/DDBJ whole genome shotgun (WGS) entry which is preliminary data.</text>
</comment>
<feature type="domain" description="PDZ" evidence="7">
    <location>
        <begin position="334"/>
        <end position="371"/>
    </location>
</feature>
<dbReference type="InterPro" id="IPR001940">
    <property type="entry name" value="Peptidase_S1C"/>
</dbReference>
<gene>
    <name evidence="8" type="ORF">CR205_17855</name>
</gene>
<dbReference type="RefSeq" id="WP_110521499.1">
    <property type="nucleotide sequence ID" value="NZ_PDOF01000003.1"/>
</dbReference>
<dbReference type="InterPro" id="IPR043504">
    <property type="entry name" value="Peptidase_S1_PA_chymotrypsin"/>
</dbReference>
<evidence type="ECO:0000256" key="2">
    <source>
        <dbReference type="ARBA" id="ARBA00022670"/>
    </source>
</evidence>
<keyword evidence="6" id="KW-0472">Membrane</keyword>